<dbReference type="PROSITE" id="PS51257">
    <property type="entry name" value="PROKAR_LIPOPROTEIN"/>
    <property type="match status" value="1"/>
</dbReference>
<dbReference type="PANTHER" id="PTHR12558">
    <property type="entry name" value="CELL DIVISION CYCLE 16,23,27"/>
    <property type="match status" value="1"/>
</dbReference>
<sequence>MRVLLTVIGLGCVLAWCACSGPKHTAAGNVYAIKDPTLLQQRTDSLFFAAQRSKMLGDYKTAITQFSDYLRLNRHNPTVYYELSRLFMEVNNPAYALGFARRAAAMDTSNRWFQLALADALGINGQFDSAAAVYARLSRQYPESEDYLFNKAMLLSKAGKIDDALAVLNQLEEKTGIVEELIYQKQRLLLKQSKVDAAAAEIRKLIDQYPQELRYYQLLAEVYDANDRVKEASAVYQYILDRDSSNARSMIALANYAKQRGDSATYWQYLTRAFSNPYYSIDEKVAFVYPYLQMLQLDSSKLQEGLQLTRLVIKAHPTEAKAYALQADMYSQADILDSALVNYRKAISLDSSRFSVWYQLMWIYSRLDNPAELLKAGKVVTERFPEEFMGFYFKGVACYLLQQYPDAIGSLKKALTLGNGDKRFLGDVYSLLGDAYHAIGQHPQSDSSYEHALTLRPDDAVVLNNYSYYLSLRGEQLEKAERMSRRSLELEPGSATYMDTYAWILFRLGKYEQARQWIERALEDPEAQKDPNVLEHYGDILFNLKDVAGALEYWQRAREKGASSVGLARKIAEKRYIDL</sequence>
<comment type="caution">
    <text evidence="3">The sequence shown here is derived from an EMBL/GenBank/DDBJ whole genome shotgun (WGS) entry which is preliminary data.</text>
</comment>
<dbReference type="RefSeq" id="WP_145711529.1">
    <property type="nucleotide sequence ID" value="NZ_BAAAFY010000001.1"/>
</dbReference>
<evidence type="ECO:0000256" key="2">
    <source>
        <dbReference type="SAM" id="SignalP"/>
    </source>
</evidence>
<feature type="signal peptide" evidence="2">
    <location>
        <begin position="1"/>
        <end position="25"/>
    </location>
</feature>
<keyword evidence="4" id="KW-1185">Reference proteome</keyword>
<dbReference type="Gene3D" id="1.25.40.10">
    <property type="entry name" value="Tetratricopeptide repeat domain"/>
    <property type="match status" value="4"/>
</dbReference>
<dbReference type="OrthoDB" id="9814220at2"/>
<dbReference type="SMART" id="SM00028">
    <property type="entry name" value="TPR"/>
    <property type="match status" value="9"/>
</dbReference>
<reference evidence="3 4" key="1">
    <citation type="journal article" date="2013" name="Stand. Genomic Sci.">
        <title>Genomic Encyclopedia of Type Strains, Phase I: The one thousand microbial genomes (KMG-I) project.</title>
        <authorList>
            <person name="Kyrpides N.C."/>
            <person name="Woyke T."/>
            <person name="Eisen J.A."/>
            <person name="Garrity G."/>
            <person name="Lilburn T.G."/>
            <person name="Beck B.J."/>
            <person name="Whitman W.B."/>
            <person name="Hugenholtz P."/>
            <person name="Klenk H.P."/>
        </authorList>
    </citation>
    <scope>NUCLEOTIDE SEQUENCE [LARGE SCALE GENOMIC DNA]</scope>
    <source>
        <strain evidence="3 4">DSM 13484</strain>
    </source>
</reference>
<evidence type="ECO:0000313" key="3">
    <source>
        <dbReference type="EMBL" id="TWI92215.1"/>
    </source>
</evidence>
<dbReference type="PANTHER" id="PTHR12558:SF13">
    <property type="entry name" value="CELL DIVISION CYCLE PROTEIN 27 HOMOLOG"/>
    <property type="match status" value="1"/>
</dbReference>
<dbReference type="EMBL" id="VLLG01000002">
    <property type="protein sequence ID" value="TWI92215.1"/>
    <property type="molecule type" value="Genomic_DNA"/>
</dbReference>
<feature type="repeat" description="TPR" evidence="1">
    <location>
        <begin position="320"/>
        <end position="353"/>
    </location>
</feature>
<dbReference type="PROSITE" id="PS50005">
    <property type="entry name" value="TPR"/>
    <property type="match status" value="2"/>
</dbReference>
<dbReference type="Pfam" id="PF13429">
    <property type="entry name" value="TPR_15"/>
    <property type="match status" value="1"/>
</dbReference>
<dbReference type="InterPro" id="IPR019734">
    <property type="entry name" value="TPR_rpt"/>
</dbReference>
<name>A0A562TFE4_CHIJA</name>
<protein>
    <submittedName>
        <fullName evidence="3">Tetratricopeptide repeat protein</fullName>
    </submittedName>
</protein>
<gene>
    <name evidence="3" type="ORF">LX66_1600</name>
</gene>
<accession>A0A562TFE4</accession>
<organism evidence="3 4">
    <name type="scientific">Chitinophaga japonensis</name>
    <name type="common">Flexibacter japonensis</name>
    <dbReference type="NCBI Taxonomy" id="104662"/>
    <lineage>
        <taxon>Bacteria</taxon>
        <taxon>Pseudomonadati</taxon>
        <taxon>Bacteroidota</taxon>
        <taxon>Chitinophagia</taxon>
        <taxon>Chitinophagales</taxon>
        <taxon>Chitinophagaceae</taxon>
        <taxon>Chitinophaga</taxon>
    </lineage>
</organism>
<dbReference type="Pfam" id="PF13432">
    <property type="entry name" value="TPR_16"/>
    <property type="match status" value="2"/>
</dbReference>
<evidence type="ECO:0000256" key="1">
    <source>
        <dbReference type="PROSITE-ProRule" id="PRU00339"/>
    </source>
</evidence>
<dbReference type="InterPro" id="IPR011990">
    <property type="entry name" value="TPR-like_helical_dom_sf"/>
</dbReference>
<feature type="repeat" description="TPR" evidence="1">
    <location>
        <begin position="426"/>
        <end position="459"/>
    </location>
</feature>
<evidence type="ECO:0000313" key="4">
    <source>
        <dbReference type="Proteomes" id="UP000316778"/>
    </source>
</evidence>
<dbReference type="SUPFAM" id="SSF48452">
    <property type="entry name" value="TPR-like"/>
    <property type="match status" value="3"/>
</dbReference>
<feature type="chain" id="PRO_5022199952" evidence="2">
    <location>
        <begin position="26"/>
        <end position="579"/>
    </location>
</feature>
<keyword evidence="2" id="KW-0732">Signal</keyword>
<proteinExistence type="predicted"/>
<dbReference type="Proteomes" id="UP000316778">
    <property type="component" value="Unassembled WGS sequence"/>
</dbReference>
<keyword evidence="1" id="KW-0802">TPR repeat</keyword>
<dbReference type="Pfam" id="PF13181">
    <property type="entry name" value="TPR_8"/>
    <property type="match status" value="1"/>
</dbReference>
<dbReference type="AlphaFoldDB" id="A0A562TFE4"/>